<organism evidence="1">
    <name type="scientific">Timema shepardi</name>
    <name type="common">Walking stick</name>
    <dbReference type="NCBI Taxonomy" id="629360"/>
    <lineage>
        <taxon>Eukaryota</taxon>
        <taxon>Metazoa</taxon>
        <taxon>Ecdysozoa</taxon>
        <taxon>Arthropoda</taxon>
        <taxon>Hexapoda</taxon>
        <taxon>Insecta</taxon>
        <taxon>Pterygota</taxon>
        <taxon>Neoptera</taxon>
        <taxon>Polyneoptera</taxon>
        <taxon>Phasmatodea</taxon>
        <taxon>Timematodea</taxon>
        <taxon>Timematoidea</taxon>
        <taxon>Timematidae</taxon>
        <taxon>Timema</taxon>
    </lineage>
</organism>
<sequence>MRSCWWFWVHIPDELKVYELAVKTAVKHATEHGIKPGAVKPCMSENAHLGIALWVVRGGHYLNRALLNSIRQFSSVLNSAPILVSDLLNSSQRNCINARDRKCSFPSDKRFRQSGRASALAYAIADRQYNEYESEKVFDKGTETSSIVLSGFAGDEEIAALVNLEHASMTRGGGGPDKDTKSEILYILSYPVQPTCGENILQLVSLFCVQVGSPNISWKSELDNNSARRRVPLHCCGRPGDPPYFVYLCHEQASPAIWPPPQSHKTRRGVTTPPILLLGHLLMSTKGFTTLSLIRLVIQISVYKNYTGRIGEGEQGKYLHVMNFRSATPNSGTMRRQGWCSLLLESRQYTKRSWKRTQASPPLFLNRNVSALSIVTVVRANNHIFERIGNSIMDKAVNKEIMDLRISPKMATANANMYTLLRDSIPGLYITSKPVKTRMMTQPACSMMWVIHSILNDTRIGKIVLEEVNPHLRGGRVENYLGKTTPSSPNRDLNLDLPVLSGRAQHD</sequence>
<evidence type="ECO:0000313" key="1">
    <source>
        <dbReference type="EMBL" id="CAD7257654.1"/>
    </source>
</evidence>
<name>A0A7R9ANV7_TIMSH</name>
<dbReference type="AlphaFoldDB" id="A0A7R9ANV7"/>
<gene>
    <name evidence="1" type="ORF">TSIB3V08_LOCUS1911</name>
</gene>
<reference evidence="1" key="1">
    <citation type="submission" date="2020-11" db="EMBL/GenBank/DDBJ databases">
        <authorList>
            <person name="Tran Van P."/>
        </authorList>
    </citation>
    <scope>NUCLEOTIDE SEQUENCE</scope>
</reference>
<dbReference type="EMBL" id="OC000555">
    <property type="protein sequence ID" value="CAD7257654.1"/>
    <property type="molecule type" value="Genomic_DNA"/>
</dbReference>
<proteinExistence type="predicted"/>
<accession>A0A7R9ANV7</accession>
<protein>
    <submittedName>
        <fullName evidence="1">Uncharacterized protein</fullName>
    </submittedName>
</protein>